<protein>
    <submittedName>
        <fullName evidence="2">Aste57867_15872 protein</fullName>
    </submittedName>
</protein>
<evidence type="ECO:0000313" key="1">
    <source>
        <dbReference type="EMBL" id="KAF0693126.1"/>
    </source>
</evidence>
<gene>
    <name evidence="2" type="primary">Aste57867_15872</name>
    <name evidence="1" type="ORF">As57867_015816</name>
    <name evidence="2" type="ORF">ASTE57867_15872</name>
</gene>
<evidence type="ECO:0000313" key="2">
    <source>
        <dbReference type="EMBL" id="VFT92659.1"/>
    </source>
</evidence>
<dbReference type="EMBL" id="CAADRA010005787">
    <property type="protein sequence ID" value="VFT92659.1"/>
    <property type="molecule type" value="Genomic_DNA"/>
</dbReference>
<reference evidence="2 3" key="1">
    <citation type="submission" date="2019-03" db="EMBL/GenBank/DDBJ databases">
        <authorList>
            <person name="Gaulin E."/>
            <person name="Dumas B."/>
        </authorList>
    </citation>
    <scope>NUCLEOTIDE SEQUENCE [LARGE SCALE GENOMIC DNA]</scope>
    <source>
        <strain evidence="2">CBS 568.67</strain>
    </source>
</reference>
<sequence>MKDIHDGTPMFTLLCATPLFNDGTSLIWSSTYTVGRRLVGKPRDTVDPWFYAIRSDNNDPSIQLARDPQVISFCRADWDAIVGLHHGLMQLICVDPEAAVATSDWFAQNDKGYVVVPMMFCGVDWSLLERVTSKVAFWRQLGLFL</sequence>
<proteinExistence type="predicted"/>
<reference evidence="1" key="2">
    <citation type="submission" date="2019-06" db="EMBL/GenBank/DDBJ databases">
        <title>Genomics analysis of Aphanomyces spp. identifies a new class of oomycete effector associated with host adaptation.</title>
        <authorList>
            <person name="Gaulin E."/>
        </authorList>
    </citation>
    <scope>NUCLEOTIDE SEQUENCE</scope>
    <source>
        <strain evidence="1">CBS 578.67</strain>
    </source>
</reference>
<keyword evidence="3" id="KW-1185">Reference proteome</keyword>
<dbReference type="EMBL" id="VJMH01005766">
    <property type="protein sequence ID" value="KAF0693126.1"/>
    <property type="molecule type" value="Genomic_DNA"/>
</dbReference>
<organism evidence="2 3">
    <name type="scientific">Aphanomyces stellatus</name>
    <dbReference type="NCBI Taxonomy" id="120398"/>
    <lineage>
        <taxon>Eukaryota</taxon>
        <taxon>Sar</taxon>
        <taxon>Stramenopiles</taxon>
        <taxon>Oomycota</taxon>
        <taxon>Saprolegniomycetes</taxon>
        <taxon>Saprolegniales</taxon>
        <taxon>Verrucalvaceae</taxon>
        <taxon>Aphanomyces</taxon>
    </lineage>
</organism>
<accession>A0A485L566</accession>
<dbReference type="Proteomes" id="UP000332933">
    <property type="component" value="Unassembled WGS sequence"/>
</dbReference>
<dbReference type="AlphaFoldDB" id="A0A485L566"/>
<evidence type="ECO:0000313" key="3">
    <source>
        <dbReference type="Proteomes" id="UP000332933"/>
    </source>
</evidence>
<name>A0A485L566_9STRA</name>